<dbReference type="PANTHER" id="PTHR42982:SF1">
    <property type="entry name" value="SEC-INDEPENDENT PROTEIN TRANSLOCASE PROTEIN TATA"/>
    <property type="match status" value="1"/>
</dbReference>
<keyword evidence="6 9" id="KW-1133">Transmembrane helix</keyword>
<dbReference type="Proteomes" id="UP000190890">
    <property type="component" value="Unassembled WGS sequence"/>
</dbReference>
<accession>A0A1S8TXS7</accession>
<dbReference type="NCBIfam" id="NF011430">
    <property type="entry name" value="PRK14861.1"/>
    <property type="match status" value="1"/>
</dbReference>
<dbReference type="NCBIfam" id="TIGR01411">
    <property type="entry name" value="tatAE"/>
    <property type="match status" value="1"/>
</dbReference>
<comment type="similarity">
    <text evidence="9">Belongs to the TatA/E family.</text>
</comment>
<evidence type="ECO:0000256" key="2">
    <source>
        <dbReference type="ARBA" id="ARBA00022448"/>
    </source>
</evidence>
<dbReference type="PANTHER" id="PTHR42982">
    <property type="entry name" value="SEC-INDEPENDENT PROTEIN TRANSLOCASE PROTEIN TATA"/>
    <property type="match status" value="1"/>
</dbReference>
<sequence>MPRIGFPELIVILVIALVIFGPGKLPSLGKSVGETIKEFKKASSELMNDTPAEGKAEEKTDEIKKDEVK</sequence>
<dbReference type="AlphaFoldDB" id="A0A1S8TXS7"/>
<comment type="caution">
    <text evidence="11">The sequence shown here is derived from an EMBL/GenBank/DDBJ whole genome shotgun (WGS) entry which is preliminary data.</text>
</comment>
<keyword evidence="8 9" id="KW-0472">Membrane</keyword>
<evidence type="ECO:0000256" key="6">
    <source>
        <dbReference type="ARBA" id="ARBA00022989"/>
    </source>
</evidence>
<evidence type="ECO:0000256" key="8">
    <source>
        <dbReference type="ARBA" id="ARBA00023136"/>
    </source>
</evidence>
<evidence type="ECO:0000256" key="5">
    <source>
        <dbReference type="ARBA" id="ARBA00022927"/>
    </source>
</evidence>
<dbReference type="InterPro" id="IPR003369">
    <property type="entry name" value="TatA/B/E"/>
</dbReference>
<keyword evidence="2 9" id="KW-0813">Transport</keyword>
<dbReference type="Gene3D" id="1.20.5.3310">
    <property type="match status" value="1"/>
</dbReference>
<evidence type="ECO:0000256" key="10">
    <source>
        <dbReference type="SAM" id="MobiDB-lite"/>
    </source>
</evidence>
<feature type="compositionally biased region" description="Basic and acidic residues" evidence="10">
    <location>
        <begin position="52"/>
        <end position="69"/>
    </location>
</feature>
<dbReference type="InterPro" id="IPR006312">
    <property type="entry name" value="TatA/E"/>
</dbReference>
<evidence type="ECO:0000256" key="9">
    <source>
        <dbReference type="HAMAP-Rule" id="MF_00236"/>
    </source>
</evidence>
<comment type="subcellular location">
    <subcellularLocation>
        <location evidence="1 9">Cell membrane</location>
        <topology evidence="1 9">Single-pass membrane protein</topology>
    </subcellularLocation>
</comment>
<name>A0A1S8TXS7_9CLOT</name>
<comment type="function">
    <text evidence="9">Part of the twin-arginine translocation (Tat) system that transports large folded proteins containing a characteristic twin-arginine motif in their signal peptide across membranes. TatA could form the protein-conducting channel of the Tat system.</text>
</comment>
<reference evidence="11 12" key="1">
    <citation type="submission" date="2016-05" db="EMBL/GenBank/DDBJ databases">
        <title>Microbial solvent formation.</title>
        <authorList>
            <person name="Poehlein A."/>
            <person name="Montoya Solano J.D."/>
            <person name="Flitsch S."/>
            <person name="Krabben P."/>
            <person name="Duerre P."/>
            <person name="Daniel R."/>
        </authorList>
    </citation>
    <scope>NUCLEOTIDE SEQUENCE [LARGE SCALE GENOMIC DNA]</scope>
    <source>
        <strain evidence="11 12">DSM 2619</strain>
    </source>
</reference>
<evidence type="ECO:0000256" key="1">
    <source>
        <dbReference type="ARBA" id="ARBA00004162"/>
    </source>
</evidence>
<evidence type="ECO:0000313" key="12">
    <source>
        <dbReference type="Proteomes" id="UP000190890"/>
    </source>
</evidence>
<keyword evidence="3 9" id="KW-1003">Cell membrane</keyword>
<dbReference type="PRINTS" id="PR01506">
    <property type="entry name" value="TATBPROTEIN"/>
</dbReference>
<keyword evidence="4 9" id="KW-0812">Transmembrane</keyword>
<gene>
    <name evidence="11" type="primary">tatAd</name>
    <name evidence="9" type="synonym">tatA</name>
    <name evidence="11" type="ORF">CLPUN_02230</name>
</gene>
<dbReference type="Pfam" id="PF02416">
    <property type="entry name" value="TatA_B_E"/>
    <property type="match status" value="1"/>
</dbReference>
<dbReference type="GO" id="GO:0033281">
    <property type="term" value="C:TAT protein transport complex"/>
    <property type="evidence" value="ECO:0007669"/>
    <property type="project" value="UniProtKB-UniRule"/>
</dbReference>
<protein>
    <recommendedName>
        <fullName evidence="9">Sec-independent protein translocase protein TatA</fullName>
    </recommendedName>
</protein>
<dbReference type="OrthoDB" id="9800908at2"/>
<organism evidence="11 12">
    <name type="scientific">Clostridium puniceum</name>
    <dbReference type="NCBI Taxonomy" id="29367"/>
    <lineage>
        <taxon>Bacteria</taxon>
        <taxon>Bacillati</taxon>
        <taxon>Bacillota</taxon>
        <taxon>Clostridia</taxon>
        <taxon>Eubacteriales</taxon>
        <taxon>Clostridiaceae</taxon>
        <taxon>Clostridium</taxon>
    </lineage>
</organism>
<evidence type="ECO:0000313" key="11">
    <source>
        <dbReference type="EMBL" id="OOM82419.1"/>
    </source>
</evidence>
<dbReference type="STRING" id="29367.CLPUN_02230"/>
<proteinExistence type="inferred from homology"/>
<dbReference type="GO" id="GO:0043953">
    <property type="term" value="P:protein transport by the Tat complex"/>
    <property type="evidence" value="ECO:0007669"/>
    <property type="project" value="UniProtKB-UniRule"/>
</dbReference>
<evidence type="ECO:0000256" key="4">
    <source>
        <dbReference type="ARBA" id="ARBA00022692"/>
    </source>
</evidence>
<dbReference type="EMBL" id="LZZM01000012">
    <property type="protein sequence ID" value="OOM82419.1"/>
    <property type="molecule type" value="Genomic_DNA"/>
</dbReference>
<keyword evidence="5 9" id="KW-0653">Protein transport</keyword>
<dbReference type="HAMAP" id="MF_00236">
    <property type="entry name" value="TatA_E"/>
    <property type="match status" value="1"/>
</dbReference>
<dbReference type="RefSeq" id="WP_077845547.1">
    <property type="nucleotide sequence ID" value="NZ_LZZM01000012.1"/>
</dbReference>
<dbReference type="GO" id="GO:0008320">
    <property type="term" value="F:protein transmembrane transporter activity"/>
    <property type="evidence" value="ECO:0007669"/>
    <property type="project" value="UniProtKB-UniRule"/>
</dbReference>
<feature type="region of interest" description="Disordered" evidence="10">
    <location>
        <begin position="43"/>
        <end position="69"/>
    </location>
</feature>
<evidence type="ECO:0000256" key="3">
    <source>
        <dbReference type="ARBA" id="ARBA00022475"/>
    </source>
</evidence>
<evidence type="ECO:0000256" key="7">
    <source>
        <dbReference type="ARBA" id="ARBA00023010"/>
    </source>
</evidence>
<comment type="subunit">
    <text evidence="9">Forms a complex with TatC.</text>
</comment>
<keyword evidence="12" id="KW-1185">Reference proteome</keyword>
<keyword evidence="7 9" id="KW-0811">Translocation</keyword>